<sequence length="202" mass="23012">MSGRVPRRSSVASPIQKYAVTWKLLKSCCRFVPPRLPQSQSINSLLDLQISDDSKQPDGIKSAAARSDVLPPRYAYSHERWAYAYGLDEDFVINFTKTHCPEDRLRGQTIISLLVLGKRAIELAAGCELEVEFTYDPHEDPEGREDEGLLSLGTSWTLEFERPTQEKRRMRRQSCLGETYTVVGLPKSHFWRPATWKALINA</sequence>
<organism evidence="1 2">
    <name type="scientific">Grifola frondosa</name>
    <name type="common">Maitake</name>
    <name type="synonym">Polyporus frondosus</name>
    <dbReference type="NCBI Taxonomy" id="5627"/>
    <lineage>
        <taxon>Eukaryota</taxon>
        <taxon>Fungi</taxon>
        <taxon>Dikarya</taxon>
        <taxon>Basidiomycota</taxon>
        <taxon>Agaricomycotina</taxon>
        <taxon>Agaricomycetes</taxon>
        <taxon>Polyporales</taxon>
        <taxon>Grifolaceae</taxon>
        <taxon>Grifola</taxon>
    </lineage>
</organism>
<name>A0A1C7LTV6_GRIFR</name>
<evidence type="ECO:0000313" key="2">
    <source>
        <dbReference type="Proteomes" id="UP000092993"/>
    </source>
</evidence>
<reference evidence="1 2" key="1">
    <citation type="submission" date="2016-03" db="EMBL/GenBank/DDBJ databases">
        <title>Whole genome sequencing of Grifola frondosa 9006-11.</title>
        <authorList>
            <person name="Min B."/>
            <person name="Park H."/>
            <person name="Kim J.-G."/>
            <person name="Cho H."/>
            <person name="Oh Y.-L."/>
            <person name="Kong W.-S."/>
            <person name="Choi I.-G."/>
        </authorList>
    </citation>
    <scope>NUCLEOTIDE SEQUENCE [LARGE SCALE GENOMIC DNA]</scope>
    <source>
        <strain evidence="1 2">9006-11</strain>
    </source>
</reference>
<evidence type="ECO:0000313" key="1">
    <source>
        <dbReference type="EMBL" id="OBZ67968.1"/>
    </source>
</evidence>
<proteinExistence type="predicted"/>
<protein>
    <submittedName>
        <fullName evidence="1">Uncharacterized protein</fullName>
    </submittedName>
</protein>
<dbReference type="Proteomes" id="UP000092993">
    <property type="component" value="Unassembled WGS sequence"/>
</dbReference>
<comment type="caution">
    <text evidence="1">The sequence shown here is derived from an EMBL/GenBank/DDBJ whole genome shotgun (WGS) entry which is preliminary data.</text>
</comment>
<dbReference type="EMBL" id="LUGG01000023">
    <property type="protein sequence ID" value="OBZ67968.1"/>
    <property type="molecule type" value="Genomic_DNA"/>
</dbReference>
<dbReference type="AlphaFoldDB" id="A0A1C7LTV6"/>
<accession>A0A1C7LTV6</accession>
<keyword evidence="2" id="KW-1185">Reference proteome</keyword>
<gene>
    <name evidence="1" type="ORF">A0H81_12123</name>
</gene>